<name>A0A1G6GUU4_9ACTN</name>
<dbReference type="RefSeq" id="WP_139283193.1">
    <property type="nucleotide sequence ID" value="NZ_FMYF01000005.1"/>
</dbReference>
<evidence type="ECO:0000313" key="2">
    <source>
        <dbReference type="EMBL" id="SDB85777.1"/>
    </source>
</evidence>
<organism evidence="2 3">
    <name type="scientific">Raineyella antarctica</name>
    <dbReference type="NCBI Taxonomy" id="1577474"/>
    <lineage>
        <taxon>Bacteria</taxon>
        <taxon>Bacillati</taxon>
        <taxon>Actinomycetota</taxon>
        <taxon>Actinomycetes</taxon>
        <taxon>Propionibacteriales</taxon>
        <taxon>Propionibacteriaceae</taxon>
        <taxon>Raineyella</taxon>
    </lineage>
</organism>
<feature type="compositionally biased region" description="Low complexity" evidence="1">
    <location>
        <begin position="185"/>
        <end position="196"/>
    </location>
</feature>
<dbReference type="STRING" id="1577474.GA0111570_105105"/>
<sequence>MALSRAVARTMLASVFVSQGIKAVTDPSSTRAQAEMMRDRITPLLSRVAPASMVGMLPEDTLAWSRLRGIAQVVAAAGLSTGLGRRGSALVLAACNVQDLLATGRPVLRSLTSADGLAKVALTGGLLLAAQDTEGRPGLGYRAHTASARVQKKGKKALKSLEHAQTDAQKASAKVLRTTRRRARSASQKAQSALAS</sequence>
<evidence type="ECO:0000256" key="1">
    <source>
        <dbReference type="SAM" id="MobiDB-lite"/>
    </source>
</evidence>
<dbReference type="OrthoDB" id="329282at2"/>
<dbReference type="EMBL" id="FMYF01000005">
    <property type="protein sequence ID" value="SDB85777.1"/>
    <property type="molecule type" value="Genomic_DNA"/>
</dbReference>
<dbReference type="Proteomes" id="UP000199086">
    <property type="component" value="Unassembled WGS sequence"/>
</dbReference>
<evidence type="ECO:0000313" key="3">
    <source>
        <dbReference type="Proteomes" id="UP000199086"/>
    </source>
</evidence>
<keyword evidence="3" id="KW-1185">Reference proteome</keyword>
<dbReference type="AlphaFoldDB" id="A0A1G6GUU4"/>
<feature type="region of interest" description="Disordered" evidence="1">
    <location>
        <begin position="152"/>
        <end position="196"/>
    </location>
</feature>
<accession>A0A1G6GUU4</accession>
<protein>
    <submittedName>
        <fullName evidence="2">DoxX protein</fullName>
    </submittedName>
</protein>
<proteinExistence type="predicted"/>
<reference evidence="2 3" key="1">
    <citation type="submission" date="2016-06" db="EMBL/GenBank/DDBJ databases">
        <authorList>
            <person name="Olsen C.W."/>
            <person name="Carey S."/>
            <person name="Hinshaw L."/>
            <person name="Karasin A.I."/>
        </authorList>
    </citation>
    <scope>NUCLEOTIDE SEQUENCE [LARGE SCALE GENOMIC DNA]</scope>
    <source>
        <strain evidence="2 3">LZ-22</strain>
    </source>
</reference>
<gene>
    <name evidence="2" type="ORF">GA0111570_105105</name>
</gene>